<feature type="chain" id="PRO_5047055663" evidence="6">
    <location>
        <begin position="23"/>
        <end position="224"/>
    </location>
</feature>
<evidence type="ECO:0000256" key="3">
    <source>
        <dbReference type="ARBA" id="ARBA00023136"/>
    </source>
</evidence>
<dbReference type="Gene3D" id="2.40.160.20">
    <property type="match status" value="1"/>
</dbReference>
<evidence type="ECO:0000259" key="7">
    <source>
        <dbReference type="Pfam" id="PF13505"/>
    </source>
</evidence>
<dbReference type="PANTHER" id="PTHR34001">
    <property type="entry name" value="BLL7405 PROTEIN"/>
    <property type="match status" value="1"/>
</dbReference>
<reference evidence="8" key="1">
    <citation type="journal article" date="2022" name="ISME J.">
        <title>Identification of active gaseous-alkane degraders at natural gas seeps.</title>
        <authorList>
            <person name="Farhan Ul Haque M."/>
            <person name="Hernandez M."/>
            <person name="Crombie A.T."/>
            <person name="Murrell J.C."/>
        </authorList>
    </citation>
    <scope>NUCLEOTIDE SEQUENCE</scope>
    <source>
        <strain evidence="8">PC2</strain>
    </source>
</reference>
<dbReference type="InterPro" id="IPR051692">
    <property type="entry name" value="OMP-like"/>
</dbReference>
<dbReference type="PANTHER" id="PTHR34001:SF3">
    <property type="entry name" value="BLL7405 PROTEIN"/>
    <property type="match status" value="1"/>
</dbReference>
<keyword evidence="9" id="KW-1185">Reference proteome</keyword>
<comment type="similarity">
    <text evidence="5">Belongs to the Omp25/RopB family.</text>
</comment>
<protein>
    <submittedName>
        <fullName evidence="8">Porin family protein</fullName>
    </submittedName>
</protein>
<dbReference type="SUPFAM" id="SSF56925">
    <property type="entry name" value="OMPA-like"/>
    <property type="match status" value="1"/>
</dbReference>
<feature type="domain" description="Outer membrane protein beta-barrel" evidence="7">
    <location>
        <begin position="39"/>
        <end position="224"/>
    </location>
</feature>
<evidence type="ECO:0000256" key="5">
    <source>
        <dbReference type="ARBA" id="ARBA00038306"/>
    </source>
</evidence>
<evidence type="ECO:0000256" key="1">
    <source>
        <dbReference type="ARBA" id="ARBA00004442"/>
    </source>
</evidence>
<organism evidence="8 9">
    <name type="scientific">Candidatus Rhodoblastus alkanivorans</name>
    <dbReference type="NCBI Taxonomy" id="2954117"/>
    <lineage>
        <taxon>Bacteria</taxon>
        <taxon>Pseudomonadati</taxon>
        <taxon>Pseudomonadota</taxon>
        <taxon>Alphaproteobacteria</taxon>
        <taxon>Hyphomicrobiales</taxon>
        <taxon>Rhodoblastaceae</taxon>
        <taxon>Rhodoblastus</taxon>
    </lineage>
</organism>
<gene>
    <name evidence="8" type="ORF">K2U94_07590</name>
</gene>
<sequence>MKKVSIALIGGAAICFASLAQAADLPYGAAASNYDYPSTFTWSGFYAGLNAGAGFGNFNGSGQAYLGSSPSGWLMGATVGYNYQQGNLLIGAEGDYDWSRIASDASVAPGVASTGIIQNLATIRGRVGYAMDRILVFGTGGYAGGDIRGVLNNIPAHAVADQSYWANGWTLGLGAEYAITPHITAKAEYLYASLGSNDYFNSTPNYMSAGANVNILRAGLNYKF</sequence>
<comment type="subcellular location">
    <subcellularLocation>
        <location evidence="1">Cell outer membrane</location>
    </subcellularLocation>
</comment>
<evidence type="ECO:0000256" key="4">
    <source>
        <dbReference type="ARBA" id="ARBA00023237"/>
    </source>
</evidence>
<accession>A0ABS9Z578</accession>
<keyword evidence="2 6" id="KW-0732">Signal</keyword>
<evidence type="ECO:0000256" key="2">
    <source>
        <dbReference type="ARBA" id="ARBA00022729"/>
    </source>
</evidence>
<name>A0ABS9Z578_9HYPH</name>
<comment type="caution">
    <text evidence="8">The sequence shown here is derived from an EMBL/GenBank/DDBJ whole genome shotgun (WGS) entry which is preliminary data.</text>
</comment>
<feature type="signal peptide" evidence="6">
    <location>
        <begin position="1"/>
        <end position="22"/>
    </location>
</feature>
<dbReference type="InterPro" id="IPR011250">
    <property type="entry name" value="OMP/PagP_B-barrel"/>
</dbReference>
<dbReference type="EMBL" id="JAIVFP010000001">
    <property type="protein sequence ID" value="MCI4682626.1"/>
    <property type="molecule type" value="Genomic_DNA"/>
</dbReference>
<dbReference type="Pfam" id="PF13505">
    <property type="entry name" value="OMP_b-brl"/>
    <property type="match status" value="1"/>
</dbReference>
<keyword evidence="3" id="KW-0472">Membrane</keyword>
<evidence type="ECO:0000313" key="8">
    <source>
        <dbReference type="EMBL" id="MCI4682626.1"/>
    </source>
</evidence>
<keyword evidence="4" id="KW-0998">Cell outer membrane</keyword>
<evidence type="ECO:0000256" key="6">
    <source>
        <dbReference type="SAM" id="SignalP"/>
    </source>
</evidence>
<proteinExistence type="inferred from homology"/>
<dbReference type="Proteomes" id="UP001139104">
    <property type="component" value="Unassembled WGS sequence"/>
</dbReference>
<evidence type="ECO:0000313" key="9">
    <source>
        <dbReference type="Proteomes" id="UP001139104"/>
    </source>
</evidence>
<dbReference type="RefSeq" id="WP_243066624.1">
    <property type="nucleotide sequence ID" value="NZ_JAIVFK010000004.1"/>
</dbReference>
<dbReference type="InterPro" id="IPR027385">
    <property type="entry name" value="Beta-barrel_OMP"/>
</dbReference>